<evidence type="ECO:0000256" key="8">
    <source>
        <dbReference type="ARBA" id="ARBA00022833"/>
    </source>
</evidence>
<evidence type="ECO:0000256" key="2">
    <source>
        <dbReference type="ARBA" id="ARBA00004928"/>
    </source>
</evidence>
<dbReference type="PANTHER" id="PTHR42683">
    <property type="entry name" value="ALDEHYDE REDUCTASE"/>
    <property type="match status" value="1"/>
</dbReference>
<dbReference type="OMA" id="VEMINMA"/>
<evidence type="ECO:0000313" key="14">
    <source>
        <dbReference type="Proteomes" id="UP000029120"/>
    </source>
</evidence>
<dbReference type="eggNOG" id="KOG0023">
    <property type="taxonomic scope" value="Eukaryota"/>
</dbReference>
<dbReference type="GO" id="GO:0045551">
    <property type="term" value="F:cinnamyl-alcohol dehydrogenase activity"/>
    <property type="evidence" value="ECO:0007669"/>
    <property type="project" value="UniProtKB-EC"/>
</dbReference>
<organism evidence="13 14">
    <name type="scientific">Arabis alpina</name>
    <name type="common">Alpine rock-cress</name>
    <dbReference type="NCBI Taxonomy" id="50452"/>
    <lineage>
        <taxon>Eukaryota</taxon>
        <taxon>Viridiplantae</taxon>
        <taxon>Streptophyta</taxon>
        <taxon>Embryophyta</taxon>
        <taxon>Tracheophyta</taxon>
        <taxon>Spermatophyta</taxon>
        <taxon>Magnoliopsida</taxon>
        <taxon>eudicotyledons</taxon>
        <taxon>Gunneridae</taxon>
        <taxon>Pentapetalae</taxon>
        <taxon>rosids</taxon>
        <taxon>malvids</taxon>
        <taxon>Brassicales</taxon>
        <taxon>Brassicaceae</taxon>
        <taxon>Arabideae</taxon>
        <taxon>Arabis</taxon>
    </lineage>
</organism>
<proteinExistence type="inferred from homology"/>
<dbReference type="EC" id="1.1.1.195" evidence="5"/>
<comment type="catalytic activity">
    <reaction evidence="11">
        <text>(E)-cinnamyl alcohol + NADP(+) = (E)-cinnamaldehyde + NADPH + H(+)</text>
        <dbReference type="Rhea" id="RHEA:10392"/>
        <dbReference type="ChEBI" id="CHEBI:15378"/>
        <dbReference type="ChEBI" id="CHEBI:16731"/>
        <dbReference type="ChEBI" id="CHEBI:33227"/>
        <dbReference type="ChEBI" id="CHEBI:57783"/>
        <dbReference type="ChEBI" id="CHEBI:58349"/>
        <dbReference type="EC" id="1.1.1.195"/>
    </reaction>
    <physiologicalReaction direction="right-to-left" evidence="11">
        <dbReference type="Rhea" id="RHEA:10394"/>
    </physiologicalReaction>
</comment>
<comment type="pathway">
    <text evidence="2">Aromatic compound metabolism; phenylpropanoid biosynthesis.</text>
</comment>
<dbReference type="FunFam" id="3.40.50.720:FF:000022">
    <property type="entry name" value="Cinnamyl alcohol dehydrogenase"/>
    <property type="match status" value="1"/>
</dbReference>
<evidence type="ECO:0000256" key="4">
    <source>
        <dbReference type="ARBA" id="ARBA00011738"/>
    </source>
</evidence>
<dbReference type="InterPro" id="IPR036291">
    <property type="entry name" value="NAD(P)-bd_dom_sf"/>
</dbReference>
<evidence type="ECO:0000256" key="10">
    <source>
        <dbReference type="ARBA" id="ARBA00023002"/>
    </source>
</evidence>
<dbReference type="GO" id="GO:0009809">
    <property type="term" value="P:lignin biosynthetic process"/>
    <property type="evidence" value="ECO:0007669"/>
    <property type="project" value="UniProtKB-KW"/>
</dbReference>
<evidence type="ECO:0000259" key="12">
    <source>
        <dbReference type="Pfam" id="PF00107"/>
    </source>
</evidence>
<evidence type="ECO:0000313" key="13">
    <source>
        <dbReference type="EMBL" id="KFK30416.1"/>
    </source>
</evidence>
<feature type="domain" description="Alcohol dehydrogenase-like C-terminal" evidence="12">
    <location>
        <begin position="24"/>
        <end position="147"/>
    </location>
</feature>
<comment type="subunit">
    <text evidence="4">Homodimer.</text>
</comment>
<keyword evidence="10" id="KW-0560">Oxidoreductase</keyword>
<keyword evidence="7" id="KW-0438">Lignin biosynthesis</keyword>
<evidence type="ECO:0000256" key="7">
    <source>
        <dbReference type="ARBA" id="ARBA00022733"/>
    </source>
</evidence>
<comment type="similarity">
    <text evidence="3">Belongs to the zinc-containing alcohol dehydrogenase family.</text>
</comment>
<dbReference type="Pfam" id="PF00107">
    <property type="entry name" value="ADH_zinc_N"/>
    <property type="match status" value="1"/>
</dbReference>
<evidence type="ECO:0000256" key="11">
    <source>
        <dbReference type="ARBA" id="ARBA00049332"/>
    </source>
</evidence>
<reference evidence="14" key="1">
    <citation type="journal article" date="2015" name="Nat. Plants">
        <title>Genome expansion of Arabis alpina linked with retrotransposition and reduced symmetric DNA methylation.</title>
        <authorList>
            <person name="Willing E.M."/>
            <person name="Rawat V."/>
            <person name="Mandakova T."/>
            <person name="Maumus F."/>
            <person name="James G.V."/>
            <person name="Nordstroem K.J."/>
            <person name="Becker C."/>
            <person name="Warthmann N."/>
            <person name="Chica C."/>
            <person name="Szarzynska B."/>
            <person name="Zytnicki M."/>
            <person name="Albani M.C."/>
            <person name="Kiefer C."/>
            <person name="Bergonzi S."/>
            <person name="Castaings L."/>
            <person name="Mateos J.L."/>
            <person name="Berns M.C."/>
            <person name="Bujdoso N."/>
            <person name="Piofczyk T."/>
            <person name="de Lorenzo L."/>
            <person name="Barrero-Sicilia C."/>
            <person name="Mateos I."/>
            <person name="Piednoel M."/>
            <person name="Hagmann J."/>
            <person name="Chen-Min-Tao R."/>
            <person name="Iglesias-Fernandez R."/>
            <person name="Schuster S.C."/>
            <person name="Alonso-Blanco C."/>
            <person name="Roudier F."/>
            <person name="Carbonero P."/>
            <person name="Paz-Ares J."/>
            <person name="Davis S.J."/>
            <person name="Pecinka A."/>
            <person name="Quesneville H."/>
            <person name="Colot V."/>
            <person name="Lysak M.A."/>
            <person name="Weigel D."/>
            <person name="Coupland G."/>
            <person name="Schneeberger K."/>
        </authorList>
    </citation>
    <scope>NUCLEOTIDE SEQUENCE [LARGE SCALE GENOMIC DNA]</scope>
    <source>
        <strain evidence="14">cv. Pajares</strain>
    </source>
</reference>
<dbReference type="Gene3D" id="3.40.50.720">
    <property type="entry name" value="NAD(P)-binding Rossmann-like Domain"/>
    <property type="match status" value="1"/>
</dbReference>
<keyword evidence="14" id="KW-1185">Reference proteome</keyword>
<keyword evidence="8" id="KW-0862">Zinc</keyword>
<gene>
    <name evidence="13" type="ordered locus">AALP_Aa7g258000</name>
</gene>
<dbReference type="EMBL" id="CM002875">
    <property type="protein sequence ID" value="KFK30416.1"/>
    <property type="molecule type" value="Genomic_DNA"/>
</dbReference>
<dbReference type="OrthoDB" id="1879366at2759"/>
<dbReference type="InterPro" id="IPR047109">
    <property type="entry name" value="CAD-like"/>
</dbReference>
<dbReference type="Gramene" id="KFK30416">
    <property type="protein sequence ID" value="KFK30416"/>
    <property type="gene ID" value="AALP_AA7G258000"/>
</dbReference>
<name>A0A087GKL4_ARAAL</name>
<dbReference type="Proteomes" id="UP000029120">
    <property type="component" value="Chromosome 7"/>
</dbReference>
<evidence type="ECO:0000256" key="5">
    <source>
        <dbReference type="ARBA" id="ARBA00013171"/>
    </source>
</evidence>
<evidence type="ECO:0000256" key="1">
    <source>
        <dbReference type="ARBA" id="ARBA00001947"/>
    </source>
</evidence>
<evidence type="ECO:0000256" key="6">
    <source>
        <dbReference type="ARBA" id="ARBA00022723"/>
    </source>
</evidence>
<keyword evidence="6" id="KW-0479">Metal-binding</keyword>
<dbReference type="AlphaFoldDB" id="A0A087GKL4"/>
<keyword evidence="9" id="KW-0521">NADP</keyword>
<sequence>MYSPMKYFELAGPGKHIGIVGLGGLGHIGVRFAKAFGTKVTVVSSTAGKCKDALENLGADGFLVSTDKDQMQAAMGTMDGIIDTVSASHSILPLTGLLKSNGKLVLLSATEKPFDLHAFSLITGRKSIAGSGIGGIKETQEMIDFAAKHGIKADIEIISMEYVNTAMDRLAKGDVRYRFVIDIANTLAATRS</sequence>
<dbReference type="InterPro" id="IPR013149">
    <property type="entry name" value="ADH-like_C"/>
</dbReference>
<dbReference type="SUPFAM" id="SSF51735">
    <property type="entry name" value="NAD(P)-binding Rossmann-fold domains"/>
    <property type="match status" value="1"/>
</dbReference>
<evidence type="ECO:0000256" key="9">
    <source>
        <dbReference type="ARBA" id="ARBA00022857"/>
    </source>
</evidence>
<protein>
    <recommendedName>
        <fullName evidence="5">cinnamyl-alcohol dehydrogenase</fullName>
        <ecNumber evidence="5">1.1.1.195</ecNumber>
    </recommendedName>
</protein>
<accession>A0A087GKL4</accession>
<dbReference type="GO" id="GO:0046872">
    <property type="term" value="F:metal ion binding"/>
    <property type="evidence" value="ECO:0007669"/>
    <property type="project" value="UniProtKB-KW"/>
</dbReference>
<comment type="cofactor">
    <cofactor evidence="1">
        <name>Zn(2+)</name>
        <dbReference type="ChEBI" id="CHEBI:29105"/>
    </cofactor>
</comment>
<dbReference type="Gene3D" id="3.90.180.10">
    <property type="entry name" value="Medium-chain alcohol dehydrogenases, catalytic domain"/>
    <property type="match status" value="1"/>
</dbReference>
<evidence type="ECO:0000256" key="3">
    <source>
        <dbReference type="ARBA" id="ARBA00008072"/>
    </source>
</evidence>
<dbReference type="FunFam" id="3.90.180.10:FF:000100">
    <property type="entry name" value="Putative cinnamyl alcohol dehydrogenase 6"/>
    <property type="match status" value="1"/>
</dbReference>